<evidence type="ECO:0000256" key="2">
    <source>
        <dbReference type="ARBA" id="ARBA00022723"/>
    </source>
</evidence>
<dbReference type="Pfam" id="PF00096">
    <property type="entry name" value="zf-C2H2"/>
    <property type="match status" value="3"/>
</dbReference>
<reference evidence="11" key="1">
    <citation type="journal article" date="2023" name="G3 (Bethesda)">
        <title>A reference genome for the long-term kleptoplast-retaining sea slug Elysia crispata morphotype clarki.</title>
        <authorList>
            <person name="Eastman K.E."/>
            <person name="Pendleton A.L."/>
            <person name="Shaikh M.A."/>
            <person name="Suttiyut T."/>
            <person name="Ogas R."/>
            <person name="Tomko P."/>
            <person name="Gavelis G."/>
            <person name="Widhalm J.R."/>
            <person name="Wisecaver J.H."/>
        </authorList>
    </citation>
    <scope>NUCLEOTIDE SEQUENCE</scope>
    <source>
        <strain evidence="11">ECLA1</strain>
    </source>
</reference>
<feature type="compositionally biased region" description="Polar residues" evidence="9">
    <location>
        <begin position="629"/>
        <end position="658"/>
    </location>
</feature>
<keyword evidence="4 8" id="KW-0863">Zinc-finger</keyword>
<feature type="compositionally biased region" description="Polar residues" evidence="9">
    <location>
        <begin position="577"/>
        <end position="588"/>
    </location>
</feature>
<dbReference type="GO" id="GO:0003677">
    <property type="term" value="F:DNA binding"/>
    <property type="evidence" value="ECO:0007669"/>
    <property type="project" value="UniProtKB-KW"/>
</dbReference>
<feature type="domain" description="C2H2-type" evidence="10">
    <location>
        <begin position="855"/>
        <end position="882"/>
    </location>
</feature>
<evidence type="ECO:0000256" key="5">
    <source>
        <dbReference type="ARBA" id="ARBA00022833"/>
    </source>
</evidence>
<dbReference type="EMBL" id="JAWDGP010001658">
    <property type="protein sequence ID" value="KAK3789503.1"/>
    <property type="molecule type" value="Genomic_DNA"/>
</dbReference>
<evidence type="ECO:0000256" key="3">
    <source>
        <dbReference type="ARBA" id="ARBA00022737"/>
    </source>
</evidence>
<evidence type="ECO:0000313" key="11">
    <source>
        <dbReference type="EMBL" id="KAK3789503.1"/>
    </source>
</evidence>
<proteinExistence type="predicted"/>
<sequence length="1050" mass="117885">MSSITVSMSDETESQNAFVREQSSHIIASEKQEKNNVPGERNESFSHNLQTNLVHESSGFTDNNVVELNETGVMKTSSMILSQDDRVMYISAEGSVSFNPKNIASTSRDHMAGRSVCLEGTSSMSPNYLVVVENARATQALSSDFERSIPLSSETCDPHTNSSMAPACSHTNGLKSADADIPDQQAIMVFDGQLQSDSILIDPNVLVAYDHSSGEQISFSTDPSLGGPVRSLPEVCQGPFIHLEQTSIADSIENYTQEKSILQKSTIPHSYLSAHTIMVAKNPLSVSKDSAIVLGVNKEITSFKEEKEFGAVGRDDSKLLQQKEELKLLEKYHLQHHKQEAKKKMNKQSKTHSSQTFIEDKRKKMIGEIPSHLQEAVNSTSLLSKEVGDEISVFSNITAKVNADLLALIPGCQRFLLEKMEQSLPSSQMHMSFESDADCTFSGSLTSLIEVHNGLKKLLSIENVSLLDFKKPQSSPTTCDRSVMCSLLQPFISSRGRQPKYSFKAKAMGFTSDFEALLKVDDDEDFDVKPPSLPSKNRRRKRGRPRKVSKKESRSQENVNVPQSFENDFSHPEESEIQVSTGENSLVSESLRSNLSDSNNLLHQEFLEEHRKFKRRPQCKRKEPPPPEATSNAELTRKTLSGSNMSTEQDQSQNIDRLQPNAGNTECKFFCSHCSFKTKRHSQFLIHMRSHKDGTEKTYHCKKCDFVSLSLSYLKRHEMKHNENLFRCNICNTYQTDKKALLHRHMHMKHSVNAGACDLQCQECNFRASNKEELMQHKLVHGRLEDTRNKMVYSCPECKRTLRSKMHLHRHIRDVHGPDIRPYLCDNCGKAFKRTDALKQHKALHESKANRILPHKCTTCGKAFRSVAHLKEHLVIHTSERPYLCQYCGAAFKTQAVQKRHILTLHIKPRAHVCSVCCRQFNTKHALQRHENTHMKPENTQEPAVVVVAAIEEGQDTFDEKEKRAAVSNLEAHVAGVTVVVKEVEEGGGHISVGAQGSNPLVQDMIGTGSAQSTIEDQIGSENDRIQQAYIDENQEATTLYYFTGDLNSL</sequence>
<name>A0AAE1AKU6_9GAST</name>
<feature type="domain" description="C2H2-type" evidence="10">
    <location>
        <begin position="823"/>
        <end position="850"/>
    </location>
</feature>
<keyword evidence="3" id="KW-0677">Repeat</keyword>
<keyword evidence="7" id="KW-0539">Nucleus</keyword>
<dbReference type="AlphaFoldDB" id="A0AAE1AKU6"/>
<comment type="caution">
    <text evidence="11">The sequence shown here is derived from an EMBL/GenBank/DDBJ whole genome shotgun (WGS) entry which is preliminary data.</text>
</comment>
<comment type="subcellular location">
    <subcellularLocation>
        <location evidence="1">Nucleus</location>
    </subcellularLocation>
</comment>
<evidence type="ECO:0000256" key="7">
    <source>
        <dbReference type="ARBA" id="ARBA00023242"/>
    </source>
</evidence>
<feature type="domain" description="C2H2-type" evidence="10">
    <location>
        <begin position="793"/>
        <end position="816"/>
    </location>
</feature>
<feature type="region of interest" description="Disordered" evidence="9">
    <location>
        <begin position="612"/>
        <end position="658"/>
    </location>
</feature>
<dbReference type="SMART" id="SM00355">
    <property type="entry name" value="ZnF_C2H2"/>
    <property type="match status" value="9"/>
</dbReference>
<feature type="compositionally biased region" description="Polar residues" evidence="9">
    <location>
        <begin position="556"/>
        <end position="567"/>
    </location>
</feature>
<dbReference type="Proteomes" id="UP001283361">
    <property type="component" value="Unassembled WGS sequence"/>
</dbReference>
<evidence type="ECO:0000256" key="4">
    <source>
        <dbReference type="ARBA" id="ARBA00022771"/>
    </source>
</evidence>
<evidence type="ECO:0000256" key="1">
    <source>
        <dbReference type="ARBA" id="ARBA00004123"/>
    </source>
</evidence>
<feature type="compositionally biased region" description="Basic residues" evidence="9">
    <location>
        <begin position="536"/>
        <end position="549"/>
    </location>
</feature>
<dbReference type="PANTHER" id="PTHR24379">
    <property type="entry name" value="KRAB AND ZINC FINGER DOMAIN-CONTAINING"/>
    <property type="match status" value="1"/>
</dbReference>
<evidence type="ECO:0000256" key="9">
    <source>
        <dbReference type="SAM" id="MobiDB-lite"/>
    </source>
</evidence>
<keyword evidence="6" id="KW-0238">DNA-binding</keyword>
<dbReference type="FunFam" id="3.30.160.60:FF:000045">
    <property type="entry name" value="ZFP69 zinc finger protein B"/>
    <property type="match status" value="1"/>
</dbReference>
<organism evidence="11 12">
    <name type="scientific">Elysia crispata</name>
    <name type="common">lettuce slug</name>
    <dbReference type="NCBI Taxonomy" id="231223"/>
    <lineage>
        <taxon>Eukaryota</taxon>
        <taxon>Metazoa</taxon>
        <taxon>Spiralia</taxon>
        <taxon>Lophotrochozoa</taxon>
        <taxon>Mollusca</taxon>
        <taxon>Gastropoda</taxon>
        <taxon>Heterobranchia</taxon>
        <taxon>Euthyneura</taxon>
        <taxon>Panpulmonata</taxon>
        <taxon>Sacoglossa</taxon>
        <taxon>Placobranchoidea</taxon>
        <taxon>Plakobranchidae</taxon>
        <taxon>Elysia</taxon>
    </lineage>
</organism>
<dbReference type="GO" id="GO:0008270">
    <property type="term" value="F:zinc ion binding"/>
    <property type="evidence" value="ECO:0007669"/>
    <property type="project" value="UniProtKB-KW"/>
</dbReference>
<feature type="domain" description="C2H2-type" evidence="10">
    <location>
        <begin position="912"/>
        <end position="939"/>
    </location>
</feature>
<evidence type="ECO:0000256" key="8">
    <source>
        <dbReference type="PROSITE-ProRule" id="PRU00042"/>
    </source>
</evidence>
<dbReference type="PROSITE" id="PS50157">
    <property type="entry name" value="ZINC_FINGER_C2H2_2"/>
    <property type="match status" value="5"/>
</dbReference>
<dbReference type="PANTHER" id="PTHR24379:SF121">
    <property type="entry name" value="C2H2-TYPE DOMAIN-CONTAINING PROTEIN"/>
    <property type="match status" value="1"/>
</dbReference>
<dbReference type="GO" id="GO:0005634">
    <property type="term" value="C:nucleus"/>
    <property type="evidence" value="ECO:0007669"/>
    <property type="project" value="UniProtKB-SubCell"/>
</dbReference>
<keyword evidence="2" id="KW-0479">Metal-binding</keyword>
<dbReference type="SUPFAM" id="SSF57667">
    <property type="entry name" value="beta-beta-alpha zinc fingers"/>
    <property type="match status" value="4"/>
</dbReference>
<evidence type="ECO:0000313" key="12">
    <source>
        <dbReference type="Proteomes" id="UP001283361"/>
    </source>
</evidence>
<dbReference type="InterPro" id="IPR013087">
    <property type="entry name" value="Znf_C2H2_type"/>
</dbReference>
<dbReference type="Gene3D" id="3.30.160.60">
    <property type="entry name" value="Classic Zinc Finger"/>
    <property type="match status" value="5"/>
</dbReference>
<feature type="domain" description="C2H2-type" evidence="10">
    <location>
        <begin position="883"/>
        <end position="911"/>
    </location>
</feature>
<feature type="region of interest" description="Disordered" evidence="9">
    <location>
        <begin position="525"/>
        <end position="590"/>
    </location>
</feature>
<evidence type="ECO:0000256" key="6">
    <source>
        <dbReference type="ARBA" id="ARBA00023125"/>
    </source>
</evidence>
<dbReference type="PROSITE" id="PS00028">
    <property type="entry name" value="ZINC_FINGER_C2H2_1"/>
    <property type="match status" value="5"/>
</dbReference>
<protein>
    <recommendedName>
        <fullName evidence="10">C2H2-type domain-containing protein</fullName>
    </recommendedName>
</protein>
<evidence type="ECO:0000259" key="10">
    <source>
        <dbReference type="PROSITE" id="PS50157"/>
    </source>
</evidence>
<gene>
    <name evidence="11" type="ORF">RRG08_004575</name>
</gene>
<keyword evidence="5" id="KW-0862">Zinc</keyword>
<accession>A0AAE1AKU6</accession>
<dbReference type="InterPro" id="IPR036236">
    <property type="entry name" value="Znf_C2H2_sf"/>
</dbReference>
<keyword evidence="12" id="KW-1185">Reference proteome</keyword>